<dbReference type="PROSITE" id="PS50878">
    <property type="entry name" value="RT_POL"/>
    <property type="match status" value="1"/>
</dbReference>
<dbReference type="PANTHER" id="PTHR33064">
    <property type="entry name" value="POL PROTEIN"/>
    <property type="match status" value="1"/>
</dbReference>
<dbReference type="InterPro" id="IPR051320">
    <property type="entry name" value="Viral_Replic_Matur_Polypro"/>
</dbReference>
<proteinExistence type="inferred from homology"/>
<sequence>MGQHVKEALEQGYICPSTSLASASIFFVKKRMGGLRPCLNYRGLNKLLIQYLYYEYLVLPYGLATAPSVLQAYINEALREFLGRFVVTYIDDILIYSTSWDQHVCDVRAIVHNMLKNFLYCKAEKCEFHMKEINVLGYIIQEGSVRMQPGKVEAVKAWLRPHTRKALQCFLRFANFYRRFIKFFSTLAQPLTHLLWGQNKRLNWNPRAVRSFEELKNAFSTAPVLRQPDPKKPFVVDVDTLNVGVRAVLSQQQDKGGKLHPIAFFSQKLSPGTKLRS</sequence>
<dbReference type="InterPro" id="IPR041577">
    <property type="entry name" value="RT_RNaseH_2"/>
</dbReference>
<dbReference type="SUPFAM" id="SSF56672">
    <property type="entry name" value="DNA/RNA polymerases"/>
    <property type="match status" value="1"/>
</dbReference>
<protein>
    <recommendedName>
        <fullName evidence="2">ribonuclease H</fullName>
        <ecNumber evidence="2">3.1.26.4</ecNumber>
    </recommendedName>
</protein>
<dbReference type="EC" id="3.1.26.4" evidence="2"/>
<dbReference type="AlphaFoldDB" id="A0AAD8ZZ31"/>
<reference evidence="4" key="1">
    <citation type="submission" date="2023-03" db="EMBL/GenBank/DDBJ databases">
        <title>Electrophorus voltai genome.</title>
        <authorList>
            <person name="Bian C."/>
        </authorList>
    </citation>
    <scope>NUCLEOTIDE SEQUENCE</scope>
    <source>
        <strain evidence="4">CB-2022</strain>
        <tissue evidence="4">Muscle</tissue>
    </source>
</reference>
<dbReference type="Gene3D" id="3.10.20.370">
    <property type="match status" value="1"/>
</dbReference>
<dbReference type="InterPro" id="IPR000477">
    <property type="entry name" value="RT_dom"/>
</dbReference>
<dbReference type="Pfam" id="PF00078">
    <property type="entry name" value="RVT_1"/>
    <property type="match status" value="1"/>
</dbReference>
<comment type="similarity">
    <text evidence="1">Belongs to the beta type-B retroviral polymerase family. HERV class-II K(HML-2) pol subfamily.</text>
</comment>
<dbReference type="Proteomes" id="UP001239994">
    <property type="component" value="Unassembled WGS sequence"/>
</dbReference>
<dbReference type="Pfam" id="PF17919">
    <property type="entry name" value="RT_RNaseH_2"/>
    <property type="match status" value="1"/>
</dbReference>
<name>A0AAD8ZZ31_9TELE</name>
<evidence type="ECO:0000313" key="4">
    <source>
        <dbReference type="EMBL" id="KAK1806858.1"/>
    </source>
</evidence>
<dbReference type="CDD" id="cd01647">
    <property type="entry name" value="RT_LTR"/>
    <property type="match status" value="1"/>
</dbReference>
<dbReference type="InterPro" id="IPR043128">
    <property type="entry name" value="Rev_trsase/Diguanyl_cyclase"/>
</dbReference>
<dbReference type="EMBL" id="JAROKS010000001">
    <property type="protein sequence ID" value="KAK1806858.1"/>
    <property type="molecule type" value="Genomic_DNA"/>
</dbReference>
<dbReference type="InterPro" id="IPR043502">
    <property type="entry name" value="DNA/RNA_pol_sf"/>
</dbReference>
<evidence type="ECO:0000256" key="1">
    <source>
        <dbReference type="ARBA" id="ARBA00010879"/>
    </source>
</evidence>
<evidence type="ECO:0000313" key="5">
    <source>
        <dbReference type="Proteomes" id="UP001239994"/>
    </source>
</evidence>
<organism evidence="4 5">
    <name type="scientific">Electrophorus voltai</name>
    <dbReference type="NCBI Taxonomy" id="2609070"/>
    <lineage>
        <taxon>Eukaryota</taxon>
        <taxon>Metazoa</taxon>
        <taxon>Chordata</taxon>
        <taxon>Craniata</taxon>
        <taxon>Vertebrata</taxon>
        <taxon>Euteleostomi</taxon>
        <taxon>Actinopterygii</taxon>
        <taxon>Neopterygii</taxon>
        <taxon>Teleostei</taxon>
        <taxon>Ostariophysi</taxon>
        <taxon>Gymnotiformes</taxon>
        <taxon>Gymnotoidei</taxon>
        <taxon>Gymnotidae</taxon>
        <taxon>Electrophorus</taxon>
    </lineage>
</organism>
<feature type="domain" description="Reverse transcriptase" evidence="3">
    <location>
        <begin position="1"/>
        <end position="140"/>
    </location>
</feature>
<keyword evidence="5" id="KW-1185">Reference proteome</keyword>
<dbReference type="GO" id="GO:0004523">
    <property type="term" value="F:RNA-DNA hybrid ribonuclease activity"/>
    <property type="evidence" value="ECO:0007669"/>
    <property type="project" value="UniProtKB-EC"/>
</dbReference>
<evidence type="ECO:0000256" key="2">
    <source>
        <dbReference type="ARBA" id="ARBA00012180"/>
    </source>
</evidence>
<accession>A0AAD8ZZ31</accession>
<dbReference type="Gene3D" id="3.30.70.270">
    <property type="match status" value="2"/>
</dbReference>
<gene>
    <name evidence="4" type="ORF">P4O66_005342</name>
</gene>
<dbReference type="PANTHER" id="PTHR33064:SF37">
    <property type="entry name" value="RIBONUCLEASE H"/>
    <property type="match status" value="1"/>
</dbReference>
<evidence type="ECO:0000259" key="3">
    <source>
        <dbReference type="PROSITE" id="PS50878"/>
    </source>
</evidence>
<dbReference type="FunFam" id="3.30.70.270:FF:000020">
    <property type="entry name" value="Transposon Tf2-6 polyprotein-like Protein"/>
    <property type="match status" value="1"/>
</dbReference>
<comment type="caution">
    <text evidence="4">The sequence shown here is derived from an EMBL/GenBank/DDBJ whole genome shotgun (WGS) entry which is preliminary data.</text>
</comment>